<evidence type="ECO:0000313" key="26">
    <source>
        <dbReference type="Proteomes" id="UP000008139"/>
    </source>
</evidence>
<dbReference type="STRING" id="760142.Hipma_0212"/>
<accession>F2LXK3</accession>
<keyword evidence="10" id="KW-0443">Lipid metabolism</keyword>
<dbReference type="InterPro" id="IPR006683">
    <property type="entry name" value="Thioestr_dom"/>
</dbReference>
<dbReference type="Gene3D" id="3.10.129.10">
    <property type="entry name" value="Hotdog Thioesterase"/>
    <property type="match status" value="1"/>
</dbReference>
<evidence type="ECO:0000256" key="16">
    <source>
        <dbReference type="ARBA" id="ARBA00038848"/>
    </source>
</evidence>
<dbReference type="Proteomes" id="UP000008139">
    <property type="component" value="Chromosome"/>
</dbReference>
<proteinExistence type="inferred from homology"/>
<gene>
    <name evidence="25" type="ordered locus">Hipma_0212</name>
</gene>
<comment type="catalytic activity">
    <reaction evidence="20">
        <text>hexadecanoyl-CoA + H2O = hexadecanoate + CoA + H(+)</text>
        <dbReference type="Rhea" id="RHEA:16645"/>
        <dbReference type="ChEBI" id="CHEBI:7896"/>
        <dbReference type="ChEBI" id="CHEBI:15377"/>
        <dbReference type="ChEBI" id="CHEBI:15378"/>
        <dbReference type="ChEBI" id="CHEBI:57287"/>
        <dbReference type="ChEBI" id="CHEBI:57379"/>
        <dbReference type="EC" id="3.1.2.2"/>
    </reaction>
    <physiologicalReaction direction="left-to-right" evidence="20">
        <dbReference type="Rhea" id="RHEA:16646"/>
    </physiologicalReaction>
</comment>
<keyword evidence="6" id="KW-0053">Apoptosis</keyword>
<dbReference type="KEGG" id="hmr:Hipma_0212"/>
<dbReference type="GO" id="GO:0016020">
    <property type="term" value="C:membrane"/>
    <property type="evidence" value="ECO:0007669"/>
    <property type="project" value="UniProtKB-SubCell"/>
</dbReference>
<dbReference type="InterPro" id="IPR052365">
    <property type="entry name" value="THEM4/THEM5_acyl-CoA_thioest"/>
</dbReference>
<evidence type="ECO:0000256" key="22">
    <source>
        <dbReference type="ARBA" id="ARBA00048074"/>
    </source>
</evidence>
<reference evidence="26" key="2">
    <citation type="submission" date="2011-03" db="EMBL/GenBank/DDBJ databases">
        <title>The complete genome of Hippea maritima DSM 10411.</title>
        <authorList>
            <consortium name="US DOE Joint Genome Institute (JGI-PGF)"/>
            <person name="Lucas S."/>
            <person name="Copeland A."/>
            <person name="Lapidus A."/>
            <person name="Bruce D."/>
            <person name="Goodwin L."/>
            <person name="Pitluck S."/>
            <person name="Peters L."/>
            <person name="Kyrpides N."/>
            <person name="Mavromatis K."/>
            <person name="Pagani I."/>
            <person name="Ivanova N."/>
            <person name="Mikhailova N."/>
            <person name="Lu M."/>
            <person name="Detter J.C."/>
            <person name="Tapia R."/>
            <person name="Han C."/>
            <person name="Land M."/>
            <person name="Hauser L."/>
            <person name="Markowitz V."/>
            <person name="Cheng J.-F."/>
            <person name="Hugenholtz P."/>
            <person name="Woyke T."/>
            <person name="Wu D."/>
            <person name="Spring S."/>
            <person name="Schroeder M."/>
            <person name="Brambilla E."/>
            <person name="Klenk H.-P."/>
            <person name="Eisen J.A."/>
        </authorList>
    </citation>
    <scope>NUCLEOTIDE SEQUENCE [LARGE SCALE GENOMIC DNA]</scope>
    <source>
        <strain evidence="26">ATCC 700847 / DSM 10411 / MH2</strain>
    </source>
</reference>
<comment type="catalytic activity">
    <reaction evidence="13">
        <text>(5Z,8Z,11Z,14Z)-eicosatetraenoyl-CoA + H2O = (5Z,8Z,11Z,14Z)-eicosatetraenoate + CoA + H(+)</text>
        <dbReference type="Rhea" id="RHEA:40151"/>
        <dbReference type="ChEBI" id="CHEBI:15377"/>
        <dbReference type="ChEBI" id="CHEBI:15378"/>
        <dbReference type="ChEBI" id="CHEBI:32395"/>
        <dbReference type="ChEBI" id="CHEBI:57287"/>
        <dbReference type="ChEBI" id="CHEBI:57368"/>
    </reaction>
    <physiologicalReaction direction="left-to-right" evidence="13">
        <dbReference type="Rhea" id="RHEA:40152"/>
    </physiologicalReaction>
</comment>
<keyword evidence="12" id="KW-0966">Cell projection</keyword>
<dbReference type="eggNOG" id="COG2050">
    <property type="taxonomic scope" value="Bacteria"/>
</dbReference>
<keyword evidence="9" id="KW-0809">Transit peptide</keyword>
<comment type="catalytic activity">
    <reaction evidence="22">
        <text>dodecanoyl-CoA + H2O = dodecanoate + CoA + H(+)</text>
        <dbReference type="Rhea" id="RHEA:30135"/>
        <dbReference type="ChEBI" id="CHEBI:15377"/>
        <dbReference type="ChEBI" id="CHEBI:15378"/>
        <dbReference type="ChEBI" id="CHEBI:18262"/>
        <dbReference type="ChEBI" id="CHEBI:57287"/>
        <dbReference type="ChEBI" id="CHEBI:57375"/>
    </reaction>
    <physiologicalReaction direction="left-to-right" evidence="22">
        <dbReference type="Rhea" id="RHEA:30136"/>
    </physiologicalReaction>
</comment>
<evidence type="ECO:0000256" key="20">
    <source>
        <dbReference type="ARBA" id="ARBA00047734"/>
    </source>
</evidence>
<dbReference type="EC" id="3.1.2.2" evidence="16"/>
<evidence type="ECO:0000256" key="3">
    <source>
        <dbReference type="ARBA" id="ARBA00004632"/>
    </source>
</evidence>
<dbReference type="PANTHER" id="PTHR12418:SF19">
    <property type="entry name" value="ACYL-COENZYME A THIOESTERASE THEM4"/>
    <property type="match status" value="1"/>
</dbReference>
<sequence>MRNLPRYKKCFICGKENPTGLNLTFKTDNKKVYAKVKLNTNYIGYQDRIHGGIAASILDEAMGWACSVITKKLFFTAELKVKYKKPIPPNIELSVEAEYTTTKHNIHFAKGTLKDKNGTVLVIGEGKYVSISQKEEEEILKLMHHEPENGNPVTIDDI</sequence>
<evidence type="ECO:0000256" key="4">
    <source>
        <dbReference type="ARBA" id="ARBA00022475"/>
    </source>
</evidence>
<dbReference type="OrthoDB" id="5297685at2"/>
<dbReference type="SUPFAM" id="SSF54637">
    <property type="entry name" value="Thioesterase/thiol ester dehydrase-isomerase"/>
    <property type="match status" value="1"/>
</dbReference>
<dbReference type="GO" id="GO:0006631">
    <property type="term" value="P:fatty acid metabolic process"/>
    <property type="evidence" value="ECO:0007669"/>
    <property type="project" value="UniProtKB-KW"/>
</dbReference>
<evidence type="ECO:0000313" key="25">
    <source>
        <dbReference type="EMBL" id="AEA33189.1"/>
    </source>
</evidence>
<dbReference type="HOGENOM" id="CLU_089876_6_2_7"/>
<evidence type="ECO:0000256" key="1">
    <source>
        <dbReference type="ARBA" id="ARBA00004170"/>
    </source>
</evidence>
<comment type="subcellular location">
    <subcellularLocation>
        <location evidence="3">Cell projection</location>
        <location evidence="3">Ruffle membrane</location>
    </subcellularLocation>
    <subcellularLocation>
        <location evidence="2">Cytoplasm</location>
    </subcellularLocation>
    <subcellularLocation>
        <location evidence="1">Membrane</location>
        <topology evidence="1">Peripheral membrane protein</topology>
    </subcellularLocation>
</comment>
<feature type="domain" description="Thioesterase" evidence="24">
    <location>
        <begin position="49"/>
        <end position="120"/>
    </location>
</feature>
<keyword evidence="11" id="KW-0472">Membrane</keyword>
<evidence type="ECO:0000256" key="2">
    <source>
        <dbReference type="ARBA" id="ARBA00004496"/>
    </source>
</evidence>
<keyword evidence="5" id="KW-0963">Cytoplasm</keyword>
<dbReference type="AlphaFoldDB" id="F2LXK3"/>
<dbReference type="InterPro" id="IPR029069">
    <property type="entry name" value="HotDog_dom_sf"/>
</dbReference>
<evidence type="ECO:0000256" key="19">
    <source>
        <dbReference type="ARBA" id="ARBA00047588"/>
    </source>
</evidence>
<evidence type="ECO:0000256" key="17">
    <source>
        <dbReference type="ARBA" id="ARBA00040123"/>
    </source>
</evidence>
<evidence type="ECO:0000256" key="8">
    <source>
        <dbReference type="ARBA" id="ARBA00022832"/>
    </source>
</evidence>
<comment type="catalytic activity">
    <reaction evidence="14">
        <text>(9Z)-octadecenoyl-CoA + H2O = (9Z)-octadecenoate + CoA + H(+)</text>
        <dbReference type="Rhea" id="RHEA:40139"/>
        <dbReference type="ChEBI" id="CHEBI:15377"/>
        <dbReference type="ChEBI" id="CHEBI:15378"/>
        <dbReference type="ChEBI" id="CHEBI:30823"/>
        <dbReference type="ChEBI" id="CHEBI:57287"/>
        <dbReference type="ChEBI" id="CHEBI:57387"/>
    </reaction>
    <physiologicalReaction direction="left-to-right" evidence="14">
        <dbReference type="Rhea" id="RHEA:40140"/>
    </physiologicalReaction>
</comment>
<protein>
    <recommendedName>
        <fullName evidence="17">Acyl-coenzyme A thioesterase THEM4</fullName>
        <ecNumber evidence="16">3.1.2.2</ecNumber>
    </recommendedName>
    <alternativeName>
        <fullName evidence="18">Thioesterase superfamily member 4</fullName>
    </alternativeName>
</protein>
<evidence type="ECO:0000256" key="9">
    <source>
        <dbReference type="ARBA" id="ARBA00022946"/>
    </source>
</evidence>
<evidence type="ECO:0000256" key="18">
    <source>
        <dbReference type="ARBA" id="ARBA00043210"/>
    </source>
</evidence>
<keyword evidence="26" id="KW-1185">Reference proteome</keyword>
<keyword evidence="4" id="KW-1003">Cell membrane</keyword>
<dbReference type="CDD" id="cd03443">
    <property type="entry name" value="PaaI_thioesterase"/>
    <property type="match status" value="1"/>
</dbReference>
<evidence type="ECO:0000256" key="11">
    <source>
        <dbReference type="ARBA" id="ARBA00023136"/>
    </source>
</evidence>
<dbReference type="Pfam" id="PF03061">
    <property type="entry name" value="4HBT"/>
    <property type="match status" value="1"/>
</dbReference>
<keyword evidence="8" id="KW-0276">Fatty acid metabolism</keyword>
<dbReference type="PANTHER" id="PTHR12418">
    <property type="entry name" value="ACYL-COENZYME A THIOESTERASE THEM4"/>
    <property type="match status" value="1"/>
</dbReference>
<keyword evidence="7" id="KW-0378">Hydrolase</keyword>
<dbReference type="EMBL" id="CP002606">
    <property type="protein sequence ID" value="AEA33189.1"/>
    <property type="molecule type" value="Genomic_DNA"/>
</dbReference>
<evidence type="ECO:0000256" key="15">
    <source>
        <dbReference type="ARBA" id="ARBA00038456"/>
    </source>
</evidence>
<dbReference type="RefSeq" id="WP_013681233.1">
    <property type="nucleotide sequence ID" value="NC_015318.1"/>
</dbReference>
<comment type="similarity">
    <text evidence="15">Belongs to the THEM4/THEM5 thioesterase family.</text>
</comment>
<evidence type="ECO:0000256" key="6">
    <source>
        <dbReference type="ARBA" id="ARBA00022703"/>
    </source>
</evidence>
<organism evidence="25 26">
    <name type="scientific">Hippea maritima (strain ATCC 700847 / DSM 10411 / MH2)</name>
    <dbReference type="NCBI Taxonomy" id="760142"/>
    <lineage>
        <taxon>Bacteria</taxon>
        <taxon>Pseudomonadati</taxon>
        <taxon>Campylobacterota</taxon>
        <taxon>Desulfurellia</taxon>
        <taxon>Desulfurellales</taxon>
        <taxon>Hippeaceae</taxon>
        <taxon>Hippea</taxon>
    </lineage>
</organism>
<evidence type="ECO:0000256" key="23">
    <source>
        <dbReference type="ARBA" id="ARBA00048180"/>
    </source>
</evidence>
<comment type="catalytic activity">
    <reaction evidence="19">
        <text>octanoyl-CoA + H2O = octanoate + CoA + H(+)</text>
        <dbReference type="Rhea" id="RHEA:30143"/>
        <dbReference type="ChEBI" id="CHEBI:15377"/>
        <dbReference type="ChEBI" id="CHEBI:15378"/>
        <dbReference type="ChEBI" id="CHEBI:25646"/>
        <dbReference type="ChEBI" id="CHEBI:57287"/>
        <dbReference type="ChEBI" id="CHEBI:57386"/>
    </reaction>
    <physiologicalReaction direction="left-to-right" evidence="19">
        <dbReference type="Rhea" id="RHEA:30144"/>
    </physiologicalReaction>
</comment>
<reference evidence="25 26" key="1">
    <citation type="journal article" date="2011" name="Stand. Genomic Sci.">
        <title>Complete genome sequence of the thermophilic sulfur-reducer Hippea maritima type strain (MH(2)).</title>
        <authorList>
            <person name="Huntemann M."/>
            <person name="Lu M."/>
            <person name="Nolan M."/>
            <person name="Lapidus A."/>
            <person name="Lucas S."/>
            <person name="Hammon N."/>
            <person name="Deshpande S."/>
            <person name="Cheng J.F."/>
            <person name="Tapia R."/>
            <person name="Han C."/>
            <person name="Goodwin L."/>
            <person name="Pitluck S."/>
            <person name="Liolios K."/>
            <person name="Pagani I."/>
            <person name="Ivanova N."/>
            <person name="Ovchinikova G."/>
            <person name="Pati A."/>
            <person name="Chen A."/>
            <person name="Palaniappan K."/>
            <person name="Land M."/>
            <person name="Hauser L."/>
            <person name="Jeffries C.D."/>
            <person name="Detter J.C."/>
            <person name="Brambilla E.M."/>
            <person name="Rohde M."/>
            <person name="Spring S."/>
            <person name="Goker M."/>
            <person name="Woyke T."/>
            <person name="Bristow J."/>
            <person name="Eisen J.A."/>
            <person name="Markowitz V."/>
            <person name="Hugenholtz P."/>
            <person name="Kyrpides N.C."/>
            <person name="Klenk H.P."/>
            <person name="Mavromatis K."/>
        </authorList>
    </citation>
    <scope>NUCLEOTIDE SEQUENCE [LARGE SCALE GENOMIC DNA]</scope>
    <source>
        <strain evidence="26">ATCC 700847 / DSM 10411 / MH2</strain>
    </source>
</reference>
<dbReference type="GO" id="GO:0016790">
    <property type="term" value="F:thiolester hydrolase activity"/>
    <property type="evidence" value="ECO:0007669"/>
    <property type="project" value="UniProtKB-ARBA"/>
</dbReference>
<comment type="catalytic activity">
    <reaction evidence="23">
        <text>tetradecanoyl-CoA + H2O = tetradecanoate + CoA + H(+)</text>
        <dbReference type="Rhea" id="RHEA:40119"/>
        <dbReference type="ChEBI" id="CHEBI:15377"/>
        <dbReference type="ChEBI" id="CHEBI:15378"/>
        <dbReference type="ChEBI" id="CHEBI:30807"/>
        <dbReference type="ChEBI" id="CHEBI:57287"/>
        <dbReference type="ChEBI" id="CHEBI:57385"/>
    </reaction>
    <physiologicalReaction direction="left-to-right" evidence="23">
        <dbReference type="Rhea" id="RHEA:40120"/>
    </physiologicalReaction>
</comment>
<evidence type="ECO:0000256" key="13">
    <source>
        <dbReference type="ARBA" id="ARBA00035852"/>
    </source>
</evidence>
<evidence type="ECO:0000256" key="14">
    <source>
        <dbReference type="ARBA" id="ARBA00037002"/>
    </source>
</evidence>
<evidence type="ECO:0000259" key="24">
    <source>
        <dbReference type="Pfam" id="PF03061"/>
    </source>
</evidence>
<evidence type="ECO:0000256" key="7">
    <source>
        <dbReference type="ARBA" id="ARBA00022801"/>
    </source>
</evidence>
<comment type="catalytic activity">
    <reaction evidence="21">
        <text>decanoyl-CoA + H2O = decanoate + CoA + H(+)</text>
        <dbReference type="Rhea" id="RHEA:40059"/>
        <dbReference type="ChEBI" id="CHEBI:15377"/>
        <dbReference type="ChEBI" id="CHEBI:15378"/>
        <dbReference type="ChEBI" id="CHEBI:27689"/>
        <dbReference type="ChEBI" id="CHEBI:57287"/>
        <dbReference type="ChEBI" id="CHEBI:61430"/>
    </reaction>
    <physiologicalReaction direction="left-to-right" evidence="21">
        <dbReference type="Rhea" id="RHEA:40060"/>
    </physiologicalReaction>
</comment>
<evidence type="ECO:0000256" key="12">
    <source>
        <dbReference type="ARBA" id="ARBA00023273"/>
    </source>
</evidence>
<name>F2LXK3_HIPMA</name>
<evidence type="ECO:0000256" key="5">
    <source>
        <dbReference type="ARBA" id="ARBA00022490"/>
    </source>
</evidence>
<dbReference type="InParanoid" id="F2LXK3"/>
<evidence type="ECO:0000256" key="21">
    <source>
        <dbReference type="ARBA" id="ARBA00047969"/>
    </source>
</evidence>
<evidence type="ECO:0000256" key="10">
    <source>
        <dbReference type="ARBA" id="ARBA00023098"/>
    </source>
</evidence>
<dbReference type="GO" id="GO:0005737">
    <property type="term" value="C:cytoplasm"/>
    <property type="evidence" value="ECO:0007669"/>
    <property type="project" value="UniProtKB-SubCell"/>
</dbReference>